<dbReference type="AlphaFoldDB" id="A0A0L8HBA0"/>
<sequence length="78" mass="9118">MCIYIANMDNFCSSLLNPKSFYIAHLYTFPTCAKLTNNTHLVDISFRLLLPKCYLSYRQTISLVKSYSSLLITYHREL</sequence>
<proteinExistence type="predicted"/>
<evidence type="ECO:0000313" key="1">
    <source>
        <dbReference type="EMBL" id="KOF86593.1"/>
    </source>
</evidence>
<organism evidence="1">
    <name type="scientific">Octopus bimaculoides</name>
    <name type="common">California two-spotted octopus</name>
    <dbReference type="NCBI Taxonomy" id="37653"/>
    <lineage>
        <taxon>Eukaryota</taxon>
        <taxon>Metazoa</taxon>
        <taxon>Spiralia</taxon>
        <taxon>Lophotrochozoa</taxon>
        <taxon>Mollusca</taxon>
        <taxon>Cephalopoda</taxon>
        <taxon>Coleoidea</taxon>
        <taxon>Octopodiformes</taxon>
        <taxon>Octopoda</taxon>
        <taxon>Incirrata</taxon>
        <taxon>Octopodidae</taxon>
        <taxon>Octopus</taxon>
    </lineage>
</organism>
<reference evidence="1" key="1">
    <citation type="submission" date="2015-07" db="EMBL/GenBank/DDBJ databases">
        <title>MeaNS - Measles Nucleotide Surveillance Program.</title>
        <authorList>
            <person name="Tran T."/>
            <person name="Druce J."/>
        </authorList>
    </citation>
    <scope>NUCLEOTIDE SEQUENCE</scope>
    <source>
        <strain evidence="1">UCB-OBI-ISO-001</strain>
        <tissue evidence="1">Gonad</tissue>
    </source>
</reference>
<protein>
    <submittedName>
        <fullName evidence="1">Uncharacterized protein</fullName>
    </submittedName>
</protein>
<name>A0A0L8HBA0_OCTBM</name>
<gene>
    <name evidence="1" type="ORF">OCBIM_22018300mg</name>
</gene>
<accession>A0A0L8HBA0</accession>
<dbReference type="EMBL" id="KQ418598">
    <property type="protein sequence ID" value="KOF86593.1"/>
    <property type="molecule type" value="Genomic_DNA"/>
</dbReference>